<dbReference type="RefSeq" id="WP_059925003.1">
    <property type="nucleotide sequence ID" value="NZ_LPBG01000047.1"/>
</dbReference>
<dbReference type="AlphaFoldDB" id="A0AAW3N231"/>
<keyword evidence="3" id="KW-1185">Reference proteome</keyword>
<keyword evidence="1" id="KW-0812">Transmembrane</keyword>
<gene>
    <name evidence="2" type="ORF">WJ96_05635</name>
</gene>
<evidence type="ECO:0000313" key="3">
    <source>
        <dbReference type="Proteomes" id="UP000056453"/>
    </source>
</evidence>
<evidence type="ECO:0000256" key="1">
    <source>
        <dbReference type="SAM" id="Phobius"/>
    </source>
</evidence>
<keyword evidence="1" id="KW-1133">Transmembrane helix</keyword>
<feature type="transmembrane region" description="Helical" evidence="1">
    <location>
        <begin position="41"/>
        <end position="58"/>
    </location>
</feature>
<feature type="transmembrane region" description="Helical" evidence="1">
    <location>
        <begin position="12"/>
        <end position="35"/>
    </location>
</feature>
<name>A0AAW3N231_9BURK</name>
<keyword evidence="1" id="KW-0472">Membrane</keyword>
<evidence type="ECO:0000313" key="2">
    <source>
        <dbReference type="EMBL" id="KVP98051.1"/>
    </source>
</evidence>
<dbReference type="EMBL" id="LPBJ01000047">
    <property type="protein sequence ID" value="KVP98051.1"/>
    <property type="molecule type" value="Genomic_DNA"/>
</dbReference>
<comment type="caution">
    <text evidence="2">The sequence shown here is derived from an EMBL/GenBank/DDBJ whole genome shotgun (WGS) entry which is preliminary data.</text>
</comment>
<proteinExistence type="predicted"/>
<protein>
    <recommendedName>
        <fullName evidence="4">Iron uptake protein</fullName>
    </recommendedName>
</protein>
<evidence type="ECO:0008006" key="4">
    <source>
        <dbReference type="Google" id="ProtNLM"/>
    </source>
</evidence>
<sequence length="72" mass="7430">MTADRFDDLRATALGVGGALLAYYGYAVSLVLAGNTSLDRPVTWLGLAGGVAAVSWATRSSTRRRAPTSVAS</sequence>
<organism evidence="2 3">
    <name type="scientific">Burkholderia ubonensis</name>
    <dbReference type="NCBI Taxonomy" id="101571"/>
    <lineage>
        <taxon>Bacteria</taxon>
        <taxon>Pseudomonadati</taxon>
        <taxon>Pseudomonadota</taxon>
        <taxon>Betaproteobacteria</taxon>
        <taxon>Burkholderiales</taxon>
        <taxon>Burkholderiaceae</taxon>
        <taxon>Burkholderia</taxon>
        <taxon>Burkholderia cepacia complex</taxon>
    </lineage>
</organism>
<dbReference type="Proteomes" id="UP000056453">
    <property type="component" value="Unassembled WGS sequence"/>
</dbReference>
<accession>A0AAW3N231</accession>
<reference evidence="2 3" key="1">
    <citation type="submission" date="2015-11" db="EMBL/GenBank/DDBJ databases">
        <title>Expanding the genomic diversity of Burkholderia species for the development of highly accurate diagnostics.</title>
        <authorList>
            <person name="Sahl J."/>
            <person name="Keim P."/>
            <person name="Wagner D."/>
        </authorList>
    </citation>
    <scope>NUCLEOTIDE SEQUENCE [LARGE SCALE GENOMIC DNA]</scope>
    <source>
        <strain evidence="2 3">MSMB1808WGS</strain>
    </source>
</reference>